<evidence type="ECO:0000256" key="5">
    <source>
        <dbReference type="ARBA" id="ARBA00022771"/>
    </source>
</evidence>
<comment type="caution">
    <text evidence="13">The sequence shown here is derived from an EMBL/GenBank/DDBJ whole genome shotgun (WGS) entry which is preliminary data.</text>
</comment>
<dbReference type="Pfam" id="PF19272">
    <property type="entry name" value="ASMase_C"/>
    <property type="match status" value="1"/>
</dbReference>
<dbReference type="Gene3D" id="3.30.40.10">
    <property type="entry name" value="Zinc/RING finger domain, C3HC4 (zinc finger)"/>
    <property type="match status" value="1"/>
</dbReference>
<dbReference type="Gene3D" id="3.60.21.10">
    <property type="match status" value="1"/>
</dbReference>
<dbReference type="AlphaFoldDB" id="A0A8T1F4L0"/>
<accession>A0A8T1F4L0</accession>
<dbReference type="Pfam" id="PF13445">
    <property type="entry name" value="zf-RING_UBOX"/>
    <property type="match status" value="1"/>
</dbReference>
<evidence type="ECO:0000256" key="9">
    <source>
        <dbReference type="PROSITE-ProRule" id="PRU00175"/>
    </source>
</evidence>
<sequence>MKFGKRVRSLASPEWAADYVDYKALKREIKLAFAEENGDDILDKRVTWFQTILESEMQKLNVGHARILDELVNRGLKPLQRTLGTRWVLPHATARTLLLEVLQLSSQVDAFRRFVVLNSLALVKIAKKFDKAANAGVQETEIDEDLDENSAITSRLKAQVLEDLKCQPFYDGAELDALCDETAALTDRVMLCVLPDGNFRLGPRALTCPICLCADVQAPITLSCAHTFCWSCLSRAAQHRFRSCPLCRRAQSVDPRDYEIDGLVKRFKRAYEFVEQALDVAPLVASPMRQILAEAFEVGNAYLREVEDQYAALAPLPSATFEEPQSSVENLKAEVEAPKTLDVKEEEKEPEPPVIFEKGDIVEILHGEQWYVGVVLQRNEDTGADDTYSVLCLQGGKITSTSVKDNSGSQEQPGSVGSGSYGSNVGDGEVGAKHILHFSDVHLNISEALDGNESAEIPIQYGYDAPISLLTSALEYAKQILPNPDFFLYTGDHAVHGNPSDEYLAEAVNVNVETMAQYFSGSGNETLNATAVLGDTDTKNYTMNVTDPSSEENPTIEVVSPAWSDSLSATNLKDLKTRGYLSYKLDEKLVLLTLNTVPYSPKHKPDATNETDPFGQFAWLNATLWGLRNGNKFAYIAGHIPPIIDAQDGSPMWEASYIDSYKKIVTQYADVIKAQIFGHTHSIEFRLPLTAEMESQDPDDVIADDNSDQSLQLVPLFMSAAISPIFYNNPAFMVWDFDPSTYDLMDFTVYGTNLSDDNQTPLDWMPLFKASTAYNVTSLSWSEMNNFIVNAATDSALVERYYYNSQAQSYQQTSCEDTVCLTWYLCSMMWWSTPEDYTACLAAGSRLESTSAAASTLPTPLVLASIAILIFWL</sequence>
<dbReference type="PROSITE" id="PS51382">
    <property type="entry name" value="SPX"/>
    <property type="match status" value="1"/>
</dbReference>
<evidence type="ECO:0000256" key="3">
    <source>
        <dbReference type="ARBA" id="ARBA00022525"/>
    </source>
</evidence>
<dbReference type="EMBL" id="RCML01001480">
    <property type="protein sequence ID" value="KAG2962281.1"/>
    <property type="molecule type" value="Genomic_DNA"/>
</dbReference>
<dbReference type="PROSITE" id="PS00518">
    <property type="entry name" value="ZF_RING_1"/>
    <property type="match status" value="1"/>
</dbReference>
<comment type="subcellular location">
    <subcellularLocation>
        <location evidence="1">Secreted</location>
    </subcellularLocation>
</comment>
<dbReference type="PANTHER" id="PTHR10340:SF57">
    <property type="entry name" value="METALLOPHOS DOMAIN-CONTAINING PROTEIN"/>
    <property type="match status" value="1"/>
</dbReference>
<evidence type="ECO:0000256" key="7">
    <source>
        <dbReference type="ARBA" id="ARBA00022833"/>
    </source>
</evidence>
<dbReference type="PANTHER" id="PTHR10340">
    <property type="entry name" value="SPHINGOMYELIN PHOSPHODIESTERASE"/>
    <property type="match status" value="1"/>
</dbReference>
<dbReference type="SMART" id="SM00184">
    <property type="entry name" value="RING"/>
    <property type="match status" value="1"/>
</dbReference>
<keyword evidence="4" id="KW-0479">Metal-binding</keyword>
<evidence type="ECO:0000256" key="8">
    <source>
        <dbReference type="ARBA" id="ARBA00023180"/>
    </source>
</evidence>
<comment type="similarity">
    <text evidence="2">Belongs to the acid sphingomyelinase family.</text>
</comment>
<dbReference type="Pfam" id="PF00149">
    <property type="entry name" value="Metallophos"/>
    <property type="match status" value="1"/>
</dbReference>
<dbReference type="SUPFAM" id="SSF57850">
    <property type="entry name" value="RING/U-box"/>
    <property type="match status" value="1"/>
</dbReference>
<dbReference type="VEuPathDB" id="FungiDB:PC110_g8287"/>
<keyword evidence="5 9" id="KW-0863">Zinc-finger</keyword>
<reference evidence="13" key="1">
    <citation type="submission" date="2018-10" db="EMBL/GenBank/DDBJ databases">
        <title>Effector identification in a new, highly contiguous assembly of the strawberry crown rot pathogen Phytophthora cactorum.</title>
        <authorList>
            <person name="Armitage A.D."/>
            <person name="Nellist C.F."/>
            <person name="Bates H."/>
            <person name="Vickerstaff R.J."/>
            <person name="Harrison R.J."/>
        </authorList>
    </citation>
    <scope>NUCLEOTIDE SEQUENCE</scope>
    <source>
        <strain evidence="13">P415</strain>
    </source>
</reference>
<dbReference type="GO" id="GO:0016787">
    <property type="term" value="F:hydrolase activity"/>
    <property type="evidence" value="ECO:0007669"/>
    <property type="project" value="UniProtKB-KW"/>
</dbReference>
<dbReference type="GO" id="GO:0008270">
    <property type="term" value="F:zinc ion binding"/>
    <property type="evidence" value="ECO:0007669"/>
    <property type="project" value="UniProtKB-KW"/>
</dbReference>
<feature type="domain" description="SPX" evidence="12">
    <location>
        <begin position="1"/>
        <end position="143"/>
    </location>
</feature>
<evidence type="ECO:0000256" key="4">
    <source>
        <dbReference type="ARBA" id="ARBA00022723"/>
    </source>
</evidence>
<evidence type="ECO:0000256" key="1">
    <source>
        <dbReference type="ARBA" id="ARBA00004613"/>
    </source>
</evidence>
<dbReference type="CDD" id="cd16449">
    <property type="entry name" value="RING-HC"/>
    <property type="match status" value="1"/>
</dbReference>
<evidence type="ECO:0000259" key="11">
    <source>
        <dbReference type="PROSITE" id="PS50089"/>
    </source>
</evidence>
<dbReference type="InterPro" id="IPR004331">
    <property type="entry name" value="SPX_dom"/>
</dbReference>
<feature type="compositionally biased region" description="Polar residues" evidence="10">
    <location>
        <begin position="401"/>
        <end position="413"/>
    </location>
</feature>
<dbReference type="PROSITE" id="PS50089">
    <property type="entry name" value="ZF_RING_2"/>
    <property type="match status" value="1"/>
</dbReference>
<evidence type="ECO:0000256" key="10">
    <source>
        <dbReference type="SAM" id="MobiDB-lite"/>
    </source>
</evidence>
<keyword evidence="7" id="KW-0862">Zinc</keyword>
<keyword evidence="3" id="KW-0964">Secreted</keyword>
<evidence type="ECO:0000256" key="6">
    <source>
        <dbReference type="ARBA" id="ARBA00022801"/>
    </source>
</evidence>
<evidence type="ECO:0000259" key="12">
    <source>
        <dbReference type="PROSITE" id="PS51382"/>
    </source>
</evidence>
<gene>
    <name evidence="13" type="ORF">PC118_g21510</name>
</gene>
<keyword evidence="6" id="KW-0378">Hydrolase</keyword>
<dbReference type="InterPro" id="IPR045473">
    <property type="entry name" value="ASM_C"/>
</dbReference>
<dbReference type="InterPro" id="IPR017907">
    <property type="entry name" value="Znf_RING_CS"/>
</dbReference>
<dbReference type="InterPro" id="IPR004843">
    <property type="entry name" value="Calcineurin-like_PHP"/>
</dbReference>
<dbReference type="InterPro" id="IPR027370">
    <property type="entry name" value="Znf-RING_euk"/>
</dbReference>
<feature type="region of interest" description="Disordered" evidence="10">
    <location>
        <begin position="401"/>
        <end position="423"/>
    </location>
</feature>
<name>A0A8T1F4L0_9STRA</name>
<feature type="domain" description="RING-type" evidence="11">
    <location>
        <begin position="208"/>
        <end position="248"/>
    </location>
</feature>
<protein>
    <submittedName>
        <fullName evidence="13">Uncharacterized protein</fullName>
    </submittedName>
</protein>
<dbReference type="GO" id="GO:0005576">
    <property type="term" value="C:extracellular region"/>
    <property type="evidence" value="ECO:0007669"/>
    <property type="project" value="UniProtKB-SubCell"/>
</dbReference>
<evidence type="ECO:0000256" key="2">
    <source>
        <dbReference type="ARBA" id="ARBA00008234"/>
    </source>
</evidence>
<dbReference type="SUPFAM" id="SSF56300">
    <property type="entry name" value="Metallo-dependent phosphatases"/>
    <property type="match status" value="1"/>
</dbReference>
<proteinExistence type="inferred from homology"/>
<dbReference type="Proteomes" id="UP000697107">
    <property type="component" value="Unassembled WGS sequence"/>
</dbReference>
<dbReference type="VEuPathDB" id="FungiDB:PC110_g8286"/>
<dbReference type="InterPro" id="IPR001841">
    <property type="entry name" value="Znf_RING"/>
</dbReference>
<evidence type="ECO:0000313" key="14">
    <source>
        <dbReference type="Proteomes" id="UP000697107"/>
    </source>
</evidence>
<organism evidence="13 14">
    <name type="scientific">Phytophthora cactorum</name>
    <dbReference type="NCBI Taxonomy" id="29920"/>
    <lineage>
        <taxon>Eukaryota</taxon>
        <taxon>Sar</taxon>
        <taxon>Stramenopiles</taxon>
        <taxon>Oomycota</taxon>
        <taxon>Peronosporomycetes</taxon>
        <taxon>Peronosporales</taxon>
        <taxon>Peronosporaceae</taxon>
        <taxon>Phytophthora</taxon>
    </lineage>
</organism>
<dbReference type="InterPro" id="IPR029052">
    <property type="entry name" value="Metallo-depent_PP-like"/>
</dbReference>
<dbReference type="InterPro" id="IPR013083">
    <property type="entry name" value="Znf_RING/FYVE/PHD"/>
</dbReference>
<keyword evidence="8" id="KW-0325">Glycoprotein</keyword>
<dbReference type="CDD" id="cd14447">
    <property type="entry name" value="SPX"/>
    <property type="match status" value="1"/>
</dbReference>
<evidence type="ECO:0000313" key="13">
    <source>
        <dbReference type="EMBL" id="KAG2962281.1"/>
    </source>
</evidence>